<evidence type="ECO:0000256" key="11">
    <source>
        <dbReference type="SAM" id="MobiDB-lite"/>
    </source>
</evidence>
<evidence type="ECO:0000256" key="8">
    <source>
        <dbReference type="ARBA" id="ARBA00023136"/>
    </source>
</evidence>
<evidence type="ECO:0000256" key="3">
    <source>
        <dbReference type="ARBA" id="ARBA00022679"/>
    </source>
</evidence>
<gene>
    <name evidence="12" type="ORF">AAG570_003576</name>
</gene>
<evidence type="ECO:0000256" key="4">
    <source>
        <dbReference type="ARBA" id="ARBA00022692"/>
    </source>
</evidence>
<evidence type="ECO:0000256" key="10">
    <source>
        <dbReference type="SAM" id="Coils"/>
    </source>
</evidence>
<comment type="subcellular location">
    <subcellularLocation>
        <location evidence="1 9">Golgi apparatus</location>
        <location evidence="1 9">Golgi stack membrane</location>
        <topology evidence="1 9">Single-pass type II membrane protein</topology>
    </subcellularLocation>
</comment>
<accession>A0ABD0Y420</accession>
<evidence type="ECO:0000313" key="12">
    <source>
        <dbReference type="EMBL" id="KAL1122171.1"/>
    </source>
</evidence>
<dbReference type="InterPro" id="IPR008428">
    <property type="entry name" value="Chond_GalNAc"/>
</dbReference>
<evidence type="ECO:0000313" key="13">
    <source>
        <dbReference type="Proteomes" id="UP001558652"/>
    </source>
</evidence>
<evidence type="ECO:0000256" key="1">
    <source>
        <dbReference type="ARBA" id="ARBA00004447"/>
    </source>
</evidence>
<feature type="compositionally biased region" description="Low complexity" evidence="11">
    <location>
        <begin position="517"/>
        <end position="539"/>
    </location>
</feature>
<organism evidence="12 13">
    <name type="scientific">Ranatra chinensis</name>
    <dbReference type="NCBI Taxonomy" id="642074"/>
    <lineage>
        <taxon>Eukaryota</taxon>
        <taxon>Metazoa</taxon>
        <taxon>Ecdysozoa</taxon>
        <taxon>Arthropoda</taxon>
        <taxon>Hexapoda</taxon>
        <taxon>Insecta</taxon>
        <taxon>Pterygota</taxon>
        <taxon>Neoptera</taxon>
        <taxon>Paraneoptera</taxon>
        <taxon>Hemiptera</taxon>
        <taxon>Heteroptera</taxon>
        <taxon>Panheteroptera</taxon>
        <taxon>Nepomorpha</taxon>
        <taxon>Nepidae</taxon>
        <taxon>Ranatrinae</taxon>
        <taxon>Ranatra</taxon>
    </lineage>
</organism>
<comment type="caution">
    <text evidence="12">The sequence shown here is derived from an EMBL/GenBank/DDBJ whole genome shotgun (WGS) entry which is preliminary data.</text>
</comment>
<dbReference type="Pfam" id="PF05679">
    <property type="entry name" value="CHGN"/>
    <property type="match status" value="1"/>
</dbReference>
<feature type="coiled-coil region" evidence="10">
    <location>
        <begin position="60"/>
        <end position="94"/>
    </location>
</feature>
<evidence type="ECO:0000256" key="7">
    <source>
        <dbReference type="ARBA" id="ARBA00023034"/>
    </source>
</evidence>
<dbReference type="Proteomes" id="UP001558652">
    <property type="component" value="Unassembled WGS sequence"/>
</dbReference>
<reference evidence="12 13" key="1">
    <citation type="submission" date="2024-07" db="EMBL/GenBank/DDBJ databases">
        <title>Chromosome-level genome assembly of the water stick insect Ranatra chinensis (Heteroptera: Nepidae).</title>
        <authorList>
            <person name="Liu X."/>
        </authorList>
    </citation>
    <scope>NUCLEOTIDE SEQUENCE [LARGE SCALE GENOMIC DNA]</scope>
    <source>
        <strain evidence="12">Cailab_2021Rc</strain>
        <tissue evidence="12">Muscle</tissue>
    </source>
</reference>
<comment type="similarity">
    <text evidence="2 9">Belongs to the chondroitin N-acetylgalactosaminyltransferase family.</text>
</comment>
<keyword evidence="4" id="KW-0812">Transmembrane</keyword>
<dbReference type="EMBL" id="JBFDAA010000014">
    <property type="protein sequence ID" value="KAL1122171.1"/>
    <property type="molecule type" value="Genomic_DNA"/>
</dbReference>
<dbReference type="EC" id="2.4.1.-" evidence="9"/>
<sequence length="539" mass="60615">MPSHNTSRLTPPGSLSLRLSDALSYPNPCFLTKCEFIQCSFCAGTPGSKIDTADGGGGYLSLLEQREEENRAEVVRLTQEIANLKLKLLQLNGQIPGAFENGNVSRCWAHVKKQIEKSELGGSQGAELNNEYELIPFSHFTQHRLYPTELGLGKRVVEKPMGYKRKDLNEALETALDNLNRNLTKVKYALDDFVEGIYRTEPTTGTEYELYFKNIFAKSGFTKVTVMRAFAPLVTVSTTPTPSKKEMVHVVLALSGRVANFQSFMDKFVKIGLKNDRRVVLTVVYFGEEGLAEARLIMSKAAGRNSVHLRLLALNETFSRSKGLRAGSERKWEEPQVLGPDPLLFFCDVDVVFSARFLDRCRWNARPGKSVYYPVVFSLYNPRMVYTLQGRKLPSETDQLVISRDTGFWRDFGYGMSCQFKSDLERVRGFGDESAPGWGGEDVALYRKYLHSGLKVVRATDPGIFHVWHPKVRSGRLTPEQYRACIRSRALNEASHAQLGLLAFGSQQETANVTRTAQQPNRNKQQQQRGQAANSQDKL</sequence>
<dbReference type="SUPFAM" id="SSF53448">
    <property type="entry name" value="Nucleotide-diphospho-sugar transferases"/>
    <property type="match status" value="1"/>
</dbReference>
<keyword evidence="6" id="KW-1133">Transmembrane helix</keyword>
<evidence type="ECO:0000256" key="2">
    <source>
        <dbReference type="ARBA" id="ARBA00009239"/>
    </source>
</evidence>
<dbReference type="InterPro" id="IPR051227">
    <property type="entry name" value="CS_glycosyltransferase"/>
</dbReference>
<dbReference type="PANTHER" id="PTHR12369">
    <property type="entry name" value="CHONDROITIN SYNTHASE"/>
    <property type="match status" value="1"/>
</dbReference>
<dbReference type="AlphaFoldDB" id="A0ABD0Y420"/>
<dbReference type="InterPro" id="IPR029044">
    <property type="entry name" value="Nucleotide-diphossugar_trans"/>
</dbReference>
<evidence type="ECO:0000256" key="6">
    <source>
        <dbReference type="ARBA" id="ARBA00022989"/>
    </source>
</evidence>
<dbReference type="GO" id="GO:0016740">
    <property type="term" value="F:transferase activity"/>
    <property type="evidence" value="ECO:0007669"/>
    <property type="project" value="UniProtKB-KW"/>
</dbReference>
<name>A0ABD0Y420_9HEMI</name>
<dbReference type="Gene3D" id="3.90.550.10">
    <property type="entry name" value="Spore Coat Polysaccharide Biosynthesis Protein SpsA, Chain A"/>
    <property type="match status" value="1"/>
</dbReference>
<protein>
    <recommendedName>
        <fullName evidence="9">Hexosyltransferase</fullName>
        <ecNumber evidence="9">2.4.1.-</ecNumber>
    </recommendedName>
</protein>
<evidence type="ECO:0000256" key="5">
    <source>
        <dbReference type="ARBA" id="ARBA00022968"/>
    </source>
</evidence>
<keyword evidence="10" id="KW-0175">Coiled coil</keyword>
<keyword evidence="5 9" id="KW-0735">Signal-anchor</keyword>
<evidence type="ECO:0000256" key="9">
    <source>
        <dbReference type="RuleBase" id="RU364016"/>
    </source>
</evidence>
<keyword evidence="13" id="KW-1185">Reference proteome</keyword>
<keyword evidence="8" id="KW-0472">Membrane</keyword>
<proteinExistence type="inferred from homology"/>
<dbReference type="GO" id="GO:0032580">
    <property type="term" value="C:Golgi cisterna membrane"/>
    <property type="evidence" value="ECO:0007669"/>
    <property type="project" value="UniProtKB-SubCell"/>
</dbReference>
<keyword evidence="3 9" id="KW-0808">Transferase</keyword>
<dbReference type="PANTHER" id="PTHR12369:SF45">
    <property type="entry name" value="HEXOSYLTRANSFERASE"/>
    <property type="match status" value="1"/>
</dbReference>
<keyword evidence="7 9" id="KW-0333">Golgi apparatus</keyword>
<feature type="region of interest" description="Disordered" evidence="11">
    <location>
        <begin position="511"/>
        <end position="539"/>
    </location>
</feature>